<evidence type="ECO:0000313" key="4">
    <source>
        <dbReference type="Proteomes" id="UP000694580"/>
    </source>
</evidence>
<protein>
    <submittedName>
        <fullName evidence="3">Uncharacterized protein</fullName>
    </submittedName>
</protein>
<dbReference type="PANTHER" id="PTHR24320">
    <property type="entry name" value="RETINOL DEHYDROGENASE"/>
    <property type="match status" value="1"/>
</dbReference>
<comment type="similarity">
    <text evidence="1">Belongs to the short-chain dehydrogenases/reductases (SDR) family.</text>
</comment>
<dbReference type="PRINTS" id="PR00081">
    <property type="entry name" value="GDHRDH"/>
</dbReference>
<keyword evidence="4" id="KW-1185">Reference proteome</keyword>
<dbReference type="PANTHER" id="PTHR24320:SF264">
    <property type="entry name" value="DEHYDROGENASE_REDUCTASE SDR FAMILY MEMBER ON CHROMOSOME X"/>
    <property type="match status" value="1"/>
</dbReference>
<proteinExistence type="inferred from homology"/>
<name>A0AAY4DUY0_9TELE</name>
<evidence type="ECO:0000313" key="3">
    <source>
        <dbReference type="Ensembl" id="ENSDCDP00010049208.1"/>
    </source>
</evidence>
<dbReference type="GO" id="GO:0016491">
    <property type="term" value="F:oxidoreductase activity"/>
    <property type="evidence" value="ECO:0007669"/>
    <property type="project" value="UniProtKB-KW"/>
</dbReference>
<dbReference type="CDD" id="cd05327">
    <property type="entry name" value="retinol-DH_like_SDR_c_like"/>
    <property type="match status" value="1"/>
</dbReference>
<dbReference type="Pfam" id="PF00106">
    <property type="entry name" value="adh_short"/>
    <property type="match status" value="1"/>
</dbReference>
<dbReference type="AlphaFoldDB" id="A0AAY4DUY0"/>
<dbReference type="Proteomes" id="UP000694580">
    <property type="component" value="Chromosome 9"/>
</dbReference>
<sequence>MAALLDHLLPALRLYLTGVKVLLCQLLTRPFALPVLPKQDGKVAIVTGGAKGIGYETARHLARLGMHVIIASNHEDTGLAAVKTIREEQSELKVEFQHIDLASLKSVQRFVQRFNERGLPLHILINNAAVMLAPERRTEEGLELHFGVNYLGHFLLTRLLLDHLKRSGKDGTCSRIVTVSSSAHYMGDITPEGHQERRRYSPHGAYARSKLALVLFTYSLQQQLTSGGLSVTASAVDPGMVNTDLYRNMCGPARLATRLLAWLLFRTPAQGAATTIYAAAASELEGMGGCYLHNGLKVQSSPASYDLDLQTQLWRQSCGLADHLPEKI</sequence>
<dbReference type="GeneTree" id="ENSGT00940000162345"/>
<dbReference type="SUPFAM" id="SSF51735">
    <property type="entry name" value="NAD(P)-binding Rossmann-fold domains"/>
    <property type="match status" value="1"/>
</dbReference>
<reference evidence="3" key="3">
    <citation type="submission" date="2025-09" db="UniProtKB">
        <authorList>
            <consortium name="Ensembl"/>
        </authorList>
    </citation>
    <scope>IDENTIFICATION</scope>
</reference>
<dbReference type="InterPro" id="IPR002347">
    <property type="entry name" value="SDR_fam"/>
</dbReference>
<organism evidence="3 4">
    <name type="scientific">Denticeps clupeoides</name>
    <name type="common">denticle herring</name>
    <dbReference type="NCBI Taxonomy" id="299321"/>
    <lineage>
        <taxon>Eukaryota</taxon>
        <taxon>Metazoa</taxon>
        <taxon>Chordata</taxon>
        <taxon>Craniata</taxon>
        <taxon>Vertebrata</taxon>
        <taxon>Euteleostomi</taxon>
        <taxon>Actinopterygii</taxon>
        <taxon>Neopterygii</taxon>
        <taxon>Teleostei</taxon>
        <taxon>Clupei</taxon>
        <taxon>Clupeiformes</taxon>
        <taxon>Denticipitoidei</taxon>
        <taxon>Denticipitidae</taxon>
        <taxon>Denticeps</taxon>
    </lineage>
</organism>
<dbReference type="Gene3D" id="3.40.50.720">
    <property type="entry name" value="NAD(P)-binding Rossmann-like Domain"/>
    <property type="match status" value="1"/>
</dbReference>
<keyword evidence="2" id="KW-0560">Oxidoreductase</keyword>
<gene>
    <name evidence="3" type="primary">DHRSX</name>
</gene>
<evidence type="ECO:0000256" key="1">
    <source>
        <dbReference type="ARBA" id="ARBA00006484"/>
    </source>
</evidence>
<dbReference type="Ensembl" id="ENSDCDT00010059582.1">
    <property type="protein sequence ID" value="ENSDCDP00010049208.1"/>
    <property type="gene ID" value="ENSDCDG00010029485.1"/>
</dbReference>
<dbReference type="InterPro" id="IPR036291">
    <property type="entry name" value="NAD(P)-bd_dom_sf"/>
</dbReference>
<accession>A0AAY4DUY0</accession>
<reference evidence="3" key="2">
    <citation type="submission" date="2025-08" db="UniProtKB">
        <authorList>
            <consortium name="Ensembl"/>
        </authorList>
    </citation>
    <scope>IDENTIFICATION</scope>
</reference>
<evidence type="ECO:0000256" key="2">
    <source>
        <dbReference type="ARBA" id="ARBA00023002"/>
    </source>
</evidence>
<reference evidence="3 4" key="1">
    <citation type="submission" date="2020-06" db="EMBL/GenBank/DDBJ databases">
        <authorList>
            <consortium name="Wellcome Sanger Institute Data Sharing"/>
        </authorList>
    </citation>
    <scope>NUCLEOTIDE SEQUENCE [LARGE SCALE GENOMIC DNA]</scope>
</reference>